<dbReference type="EMBL" id="JAWXXV010000001">
    <property type="protein sequence ID" value="MDX5984317.1"/>
    <property type="molecule type" value="Genomic_DNA"/>
</dbReference>
<reference evidence="1 2" key="1">
    <citation type="submission" date="2023-11" db="EMBL/GenBank/DDBJ databases">
        <title>MicrobeMod: A computational toolkit for identifying prokaryotic methylation and restriction-modification with nanopore sequencing.</title>
        <authorList>
            <person name="Crits-Christoph A."/>
            <person name="Kang S.C."/>
            <person name="Lee H."/>
            <person name="Ostrov N."/>
        </authorList>
    </citation>
    <scope>NUCLEOTIDE SEQUENCE [LARGE SCALE GENOMIC DNA]</scope>
    <source>
        <strain evidence="1 2">ATCC 14820</strain>
    </source>
</reference>
<keyword evidence="2" id="KW-1185">Reference proteome</keyword>
<evidence type="ECO:0000313" key="1">
    <source>
        <dbReference type="EMBL" id="MDX5984317.1"/>
    </source>
</evidence>
<name>A0ABU4PKE6_9SPHN</name>
<evidence type="ECO:0000313" key="2">
    <source>
        <dbReference type="Proteomes" id="UP001279660"/>
    </source>
</evidence>
<dbReference type="RefSeq" id="WP_010403503.1">
    <property type="nucleotide sequence ID" value="NZ_JAWXXV010000001.1"/>
</dbReference>
<gene>
    <name evidence="1" type="ORF">SIL82_08580</name>
</gene>
<protein>
    <submittedName>
        <fullName evidence="1">Uncharacterized protein</fullName>
    </submittedName>
</protein>
<proteinExistence type="predicted"/>
<sequence>MTEGLTSIHDAAPLAREVLSALTDRWPDSAMLLPGALPFLAGSATDRDFVHTIQYLNDHGFISYDAMVLGADPEPRVIGALITRRGQHLLGLIDKVSC</sequence>
<organism evidence="1 2">
    <name type="scientific">Sphingomonas echinoides</name>
    <dbReference type="NCBI Taxonomy" id="59803"/>
    <lineage>
        <taxon>Bacteria</taxon>
        <taxon>Pseudomonadati</taxon>
        <taxon>Pseudomonadota</taxon>
        <taxon>Alphaproteobacteria</taxon>
        <taxon>Sphingomonadales</taxon>
        <taxon>Sphingomonadaceae</taxon>
        <taxon>Sphingomonas</taxon>
    </lineage>
</organism>
<accession>A0ABU4PKE6</accession>
<dbReference type="Proteomes" id="UP001279660">
    <property type="component" value="Unassembled WGS sequence"/>
</dbReference>
<comment type="caution">
    <text evidence="1">The sequence shown here is derived from an EMBL/GenBank/DDBJ whole genome shotgun (WGS) entry which is preliminary data.</text>
</comment>